<dbReference type="Proteomes" id="UP000520011">
    <property type="component" value="Unassembled WGS sequence"/>
</dbReference>
<evidence type="ECO:0000313" key="2">
    <source>
        <dbReference type="Proteomes" id="UP000520011"/>
    </source>
</evidence>
<dbReference type="InterPro" id="IPR011856">
    <property type="entry name" value="tRNA_endonuc-like_dom_sf"/>
</dbReference>
<sequence length="427" mass="49137">MSTFDKQKINVLICTIGSNPLPIYVTVKYLLQENRNDLDMLPKPDQLLFVHTQDTKPVFKNLKEKIIGLESGIIGNIDLGNGERNRDDVVGKLTNELHKLEESYDIASINLFYTGGTKPMSVFSFLAVEEFVGEKNIQKIYSDLHPEHAVIAVGKNTFPLSDGKDLRDYICITIKDLFELHKMQISNQGKETMTFDNVDIVQFAKRMINIVREDSYNSWRNSLGRMSREINNKYGLNKKDIESMRTDYEDVYREIKNFFPINWSVVSESNASFKKVIEFLHGKWLEDYMLYAIQQIKSDICLSEVRQGIEAKYELRPCELDIVAMKGYQMYLFSCTTSSEIKIVKGKAFEALHRAEQLGGSHAKVVMVSMLSSKKKGNRGNENYNDNLMKDLASFNAQYEKTVSLIGYEELENFELLTEKLKEIFCL</sequence>
<keyword evidence="2" id="KW-1185">Reference proteome</keyword>
<dbReference type="InterPro" id="IPR011335">
    <property type="entry name" value="Restrct_endonuc-II-like"/>
</dbReference>
<keyword evidence="1" id="KW-0238">DNA-binding</keyword>
<proteinExistence type="predicted"/>
<evidence type="ECO:0000313" key="1">
    <source>
        <dbReference type="EMBL" id="MBB5325140.1"/>
    </source>
</evidence>
<accession>A0A7W8MWZ7</accession>
<dbReference type="Gene3D" id="3.40.50.10770">
    <property type="entry name" value="Hypothetical protein VC1899 like domain (Restriction endonuclease-like)"/>
    <property type="match status" value="1"/>
</dbReference>
<name>A0A7W8MWZ7_9BACL</name>
<dbReference type="Gene3D" id="3.40.1350.10">
    <property type="match status" value="1"/>
</dbReference>
<dbReference type="RefSeq" id="WP_183254423.1">
    <property type="nucleotide sequence ID" value="NZ_JACHEP010000012.1"/>
</dbReference>
<organism evidence="1 2">
    <name type="scientific">Anoxybacteroides tepidamans</name>
    <dbReference type="NCBI Taxonomy" id="265948"/>
    <lineage>
        <taxon>Bacteria</taxon>
        <taxon>Bacillati</taxon>
        <taxon>Bacillota</taxon>
        <taxon>Bacilli</taxon>
        <taxon>Bacillales</taxon>
        <taxon>Anoxybacillaceae</taxon>
        <taxon>Anoxybacteroides</taxon>
    </lineage>
</organism>
<gene>
    <name evidence="1" type="ORF">HNQ34_002239</name>
</gene>
<comment type="caution">
    <text evidence="1">The sequence shown here is derived from an EMBL/GenBank/DDBJ whole genome shotgun (WGS) entry which is preliminary data.</text>
</comment>
<dbReference type="GO" id="GO:0003677">
    <property type="term" value="F:DNA binding"/>
    <property type="evidence" value="ECO:0007669"/>
    <property type="project" value="UniProtKB-KW"/>
</dbReference>
<protein>
    <submittedName>
        <fullName evidence="1">DNA-binding ferritin-like protein (Dps family)</fullName>
    </submittedName>
</protein>
<dbReference type="SUPFAM" id="SSF52980">
    <property type="entry name" value="Restriction endonuclease-like"/>
    <property type="match status" value="1"/>
</dbReference>
<dbReference type="EMBL" id="JACHEP010000012">
    <property type="protein sequence ID" value="MBB5325140.1"/>
    <property type="molecule type" value="Genomic_DNA"/>
</dbReference>
<dbReference type="AlphaFoldDB" id="A0A7W8MWZ7"/>
<reference evidence="1 2" key="1">
    <citation type="submission" date="2020-08" db="EMBL/GenBank/DDBJ databases">
        <title>Genomic Encyclopedia of Type Strains, Phase IV (KMG-IV): sequencing the most valuable type-strain genomes for metagenomic binning, comparative biology and taxonomic classification.</title>
        <authorList>
            <person name="Goeker M."/>
        </authorList>
    </citation>
    <scope>NUCLEOTIDE SEQUENCE [LARGE SCALE GENOMIC DNA]</scope>
    <source>
        <strain evidence="1 2">DSM 16325</strain>
    </source>
</reference>